<dbReference type="Proteomes" id="UP000610594">
    <property type="component" value="Unassembled WGS sequence"/>
</dbReference>
<gene>
    <name evidence="2" type="ORF">F1735_30840</name>
</gene>
<feature type="signal peptide" evidence="1">
    <location>
        <begin position="1"/>
        <end position="22"/>
    </location>
</feature>
<keyword evidence="3" id="KW-1185">Reference proteome</keyword>
<evidence type="ECO:0008006" key="4">
    <source>
        <dbReference type="Google" id="ProtNLM"/>
    </source>
</evidence>
<organism evidence="2 3">
    <name type="scientific">Massilia genomosp. 1</name>
    <dbReference type="NCBI Taxonomy" id="2609280"/>
    <lineage>
        <taxon>Bacteria</taxon>
        <taxon>Pseudomonadati</taxon>
        <taxon>Pseudomonadota</taxon>
        <taxon>Betaproteobacteria</taxon>
        <taxon>Burkholderiales</taxon>
        <taxon>Oxalobacteraceae</taxon>
        <taxon>Telluria group</taxon>
        <taxon>Massilia</taxon>
    </lineage>
</organism>
<evidence type="ECO:0000313" key="2">
    <source>
        <dbReference type="EMBL" id="NHZ66636.1"/>
    </source>
</evidence>
<name>A0ABX0N2H8_9BURK</name>
<evidence type="ECO:0000256" key="1">
    <source>
        <dbReference type="SAM" id="SignalP"/>
    </source>
</evidence>
<dbReference type="RefSeq" id="WP_167240515.1">
    <property type="nucleotide sequence ID" value="NZ_WHJF01000152.1"/>
</dbReference>
<evidence type="ECO:0000313" key="3">
    <source>
        <dbReference type="Proteomes" id="UP000610594"/>
    </source>
</evidence>
<proteinExistence type="predicted"/>
<feature type="chain" id="PRO_5045735486" description="SH3 domain-containing protein" evidence="1">
    <location>
        <begin position="23"/>
        <end position="243"/>
    </location>
</feature>
<dbReference type="EMBL" id="WHJF01000152">
    <property type="protein sequence ID" value="NHZ66636.1"/>
    <property type="molecule type" value="Genomic_DNA"/>
</dbReference>
<protein>
    <recommendedName>
        <fullName evidence="4">SH3 domain-containing protein</fullName>
    </recommendedName>
</protein>
<keyword evidence="1" id="KW-0732">Signal</keyword>
<comment type="caution">
    <text evidence="2">The sequence shown here is derived from an EMBL/GenBank/DDBJ whole genome shotgun (WGS) entry which is preliminary data.</text>
</comment>
<sequence>MTSIHIKKLSTAILFAPLLALAAAPATSIDARHGRVEVTAGAQGADLIVGGKNIATIGASGASLSPLASTDEREYLLVQARRAATTCKHVYLLLELSSGAPRLSKEFGSCRELAGSGMAGAEPVVHLSNRADPQAAVESYQWKDGEVIMAFASPSLCSGNGFLAQKNAKPLSAPPASRVSGAGRLQLLSAPDPACAMPGVFVVPGDSVSTSLASGAFVYANYTNPKSGRKVQGWVPRDRLADR</sequence>
<reference evidence="2 3" key="1">
    <citation type="submission" date="2019-10" db="EMBL/GenBank/DDBJ databases">
        <title>Taxonomy of Antarctic Massilia spp.: description of Massilia rubra sp. nov., Massilia aquatica sp. nov., Massilia mucilaginosa sp. nov., Massilia frigida sp. nov. isolated from streams, lakes and regoliths.</title>
        <authorList>
            <person name="Holochova P."/>
            <person name="Sedlacek I."/>
            <person name="Kralova S."/>
            <person name="Maslanova I."/>
            <person name="Busse H.-J."/>
            <person name="Stankova E."/>
            <person name="Vrbovska V."/>
            <person name="Kovarovic V."/>
            <person name="Bartak M."/>
            <person name="Svec P."/>
            <person name="Pantucek R."/>
        </authorList>
    </citation>
    <scope>NUCLEOTIDE SEQUENCE [LARGE SCALE GENOMIC DNA]</scope>
    <source>
        <strain evidence="2 3">CCM 8694</strain>
    </source>
</reference>
<accession>A0ABX0N2H8</accession>